<dbReference type="EMBL" id="VUJU01012227">
    <property type="protein sequence ID" value="KAF0708289.1"/>
    <property type="molecule type" value="Genomic_DNA"/>
</dbReference>
<feature type="non-terminal residue" evidence="1">
    <location>
        <position position="119"/>
    </location>
</feature>
<sequence length="119" mass="13110">MTEQIDLARRVRNSGHRSTIRLLGLDFECANAVAMPDETAGISCKEQFSLCVRYLESNTLKLREDFFKFVPVTSLTGESLAQTLLDNLINLGMDCSFMVGQGYDGAAAMSGRFNGVQAY</sequence>
<comment type="caution">
    <text evidence="1">The sequence shown here is derived from an EMBL/GenBank/DDBJ whole genome shotgun (WGS) entry which is preliminary data.</text>
</comment>
<evidence type="ECO:0000313" key="1">
    <source>
        <dbReference type="EMBL" id="KAF0708289.1"/>
    </source>
</evidence>
<keyword evidence="2" id="KW-1185">Reference proteome</keyword>
<protein>
    <submittedName>
        <fullName evidence="1">52 kDa repressor of the inhibitor of the protein kinase-like</fullName>
    </submittedName>
</protein>
<dbReference type="AlphaFoldDB" id="A0A6G0VVR1"/>
<evidence type="ECO:0000313" key="2">
    <source>
        <dbReference type="Proteomes" id="UP000478052"/>
    </source>
</evidence>
<proteinExistence type="predicted"/>
<dbReference type="Proteomes" id="UP000478052">
    <property type="component" value="Unassembled WGS sequence"/>
</dbReference>
<dbReference type="PANTHER" id="PTHR45749">
    <property type="match status" value="1"/>
</dbReference>
<reference evidence="1 2" key="1">
    <citation type="submission" date="2019-08" db="EMBL/GenBank/DDBJ databases">
        <title>Whole genome of Aphis craccivora.</title>
        <authorList>
            <person name="Voronova N.V."/>
            <person name="Shulinski R.S."/>
            <person name="Bandarenka Y.V."/>
            <person name="Zhorov D.G."/>
            <person name="Warner D."/>
        </authorList>
    </citation>
    <scope>NUCLEOTIDE SEQUENCE [LARGE SCALE GENOMIC DNA]</scope>
    <source>
        <strain evidence="1">180601</strain>
        <tissue evidence="1">Whole Body</tissue>
    </source>
</reference>
<name>A0A6G0VVR1_APHCR</name>
<organism evidence="1 2">
    <name type="scientific">Aphis craccivora</name>
    <name type="common">Cowpea aphid</name>
    <dbReference type="NCBI Taxonomy" id="307492"/>
    <lineage>
        <taxon>Eukaryota</taxon>
        <taxon>Metazoa</taxon>
        <taxon>Ecdysozoa</taxon>
        <taxon>Arthropoda</taxon>
        <taxon>Hexapoda</taxon>
        <taxon>Insecta</taxon>
        <taxon>Pterygota</taxon>
        <taxon>Neoptera</taxon>
        <taxon>Paraneoptera</taxon>
        <taxon>Hemiptera</taxon>
        <taxon>Sternorrhyncha</taxon>
        <taxon>Aphidomorpha</taxon>
        <taxon>Aphidoidea</taxon>
        <taxon>Aphididae</taxon>
        <taxon>Aphidini</taxon>
        <taxon>Aphis</taxon>
        <taxon>Aphis</taxon>
    </lineage>
</organism>
<gene>
    <name evidence="1" type="ORF">FWK35_00027644</name>
</gene>
<dbReference type="OrthoDB" id="6614843at2759"/>
<accession>A0A6G0VVR1</accession>
<dbReference type="PANTHER" id="PTHR45749:SF21">
    <property type="entry name" value="DUF4371 DOMAIN-CONTAINING PROTEIN"/>
    <property type="match status" value="1"/>
</dbReference>